<dbReference type="InterPro" id="IPR013035">
    <property type="entry name" value="PEP_carboxykinase_C"/>
</dbReference>
<proteinExistence type="inferred from homology"/>
<evidence type="ECO:0000256" key="8">
    <source>
        <dbReference type="ARBA" id="ARBA00023211"/>
    </source>
</evidence>
<comment type="cofactor">
    <cofactor evidence="1">
        <name>Mn(2+)</name>
        <dbReference type="ChEBI" id="CHEBI:29035"/>
    </cofactor>
</comment>
<keyword evidence="4" id="KW-0479">Metal-binding</keyword>
<dbReference type="GO" id="GO:0006107">
    <property type="term" value="P:oxaloacetate metabolic process"/>
    <property type="evidence" value="ECO:0007669"/>
    <property type="project" value="TreeGrafter"/>
</dbReference>
<keyword evidence="14" id="KW-1185">Reference proteome</keyword>
<dbReference type="InterPro" id="IPR035078">
    <property type="entry name" value="PEP_carboxykinase_GTP_N"/>
</dbReference>
<dbReference type="InterPro" id="IPR008209">
    <property type="entry name" value="PEP_carboxykinase_GTP"/>
</dbReference>
<dbReference type="GO" id="GO:0006094">
    <property type="term" value="P:gluconeogenesis"/>
    <property type="evidence" value="ECO:0007669"/>
    <property type="project" value="InterPro"/>
</dbReference>
<dbReference type="InterPro" id="IPR008210">
    <property type="entry name" value="PEP_carboxykinase_N"/>
</dbReference>
<keyword evidence="9" id="KW-0456">Lyase</keyword>
<gene>
    <name evidence="13" type="ORF">DdX_05138</name>
</gene>
<dbReference type="GO" id="GO:0042594">
    <property type="term" value="P:response to starvation"/>
    <property type="evidence" value="ECO:0007669"/>
    <property type="project" value="TreeGrafter"/>
</dbReference>
<keyword evidence="5" id="KW-0547">Nucleotide-binding</keyword>
<comment type="caution">
    <text evidence="13">The sequence shown here is derived from an EMBL/GenBank/DDBJ whole genome shotgun (WGS) entry which is preliminary data.</text>
</comment>
<dbReference type="Gene3D" id="3.40.449.10">
    <property type="entry name" value="Phosphoenolpyruvate Carboxykinase, domain 1"/>
    <property type="match status" value="1"/>
</dbReference>
<dbReference type="GO" id="GO:0005829">
    <property type="term" value="C:cytosol"/>
    <property type="evidence" value="ECO:0007669"/>
    <property type="project" value="TreeGrafter"/>
</dbReference>
<reference evidence="13" key="1">
    <citation type="submission" date="2022-01" db="EMBL/GenBank/DDBJ databases">
        <title>Genome Sequence Resource for Two Populations of Ditylenchus destructor, the Migratory Endoparasitic Phytonematode.</title>
        <authorList>
            <person name="Zhang H."/>
            <person name="Lin R."/>
            <person name="Xie B."/>
        </authorList>
    </citation>
    <scope>NUCLEOTIDE SEQUENCE</scope>
    <source>
        <strain evidence="13">BazhouSP</strain>
    </source>
</reference>
<dbReference type="Gene3D" id="2.170.8.10">
    <property type="entry name" value="Phosphoenolpyruvate Carboxykinase, domain 2"/>
    <property type="match status" value="1"/>
</dbReference>
<keyword evidence="6" id="KW-0210">Decarboxylase</keyword>
<dbReference type="SUPFAM" id="SSF53795">
    <property type="entry name" value="PEP carboxykinase-like"/>
    <property type="match status" value="1"/>
</dbReference>
<dbReference type="SUPFAM" id="SSF68923">
    <property type="entry name" value="PEP carboxykinase N-terminal domain"/>
    <property type="match status" value="1"/>
</dbReference>
<dbReference type="AlphaFoldDB" id="A0AAD4NDT5"/>
<accession>A0AAD4NDT5</accession>
<evidence type="ECO:0000259" key="11">
    <source>
        <dbReference type="Pfam" id="PF00821"/>
    </source>
</evidence>
<dbReference type="Pfam" id="PF17297">
    <property type="entry name" value="PEPCK_N"/>
    <property type="match status" value="1"/>
</dbReference>
<evidence type="ECO:0000256" key="1">
    <source>
        <dbReference type="ARBA" id="ARBA00001936"/>
    </source>
</evidence>
<feature type="domain" description="Phosphoenolpyruvate carboxykinase C-terminal P-loop" evidence="11">
    <location>
        <begin position="359"/>
        <end position="734"/>
    </location>
</feature>
<protein>
    <recommendedName>
        <fullName evidence="3">phosphoenolpyruvate carboxykinase (GTP)</fullName>
        <ecNumber evidence="3">4.1.1.32</ecNumber>
    </recommendedName>
</protein>
<evidence type="ECO:0000256" key="6">
    <source>
        <dbReference type="ARBA" id="ARBA00022793"/>
    </source>
</evidence>
<dbReference type="GO" id="GO:0005525">
    <property type="term" value="F:GTP binding"/>
    <property type="evidence" value="ECO:0007669"/>
    <property type="project" value="UniProtKB-KW"/>
</dbReference>
<evidence type="ECO:0000256" key="10">
    <source>
        <dbReference type="SAM" id="MobiDB-lite"/>
    </source>
</evidence>
<dbReference type="GO" id="GO:0004613">
    <property type="term" value="F:phosphoenolpyruvate carboxykinase (GTP) activity"/>
    <property type="evidence" value="ECO:0007669"/>
    <property type="project" value="UniProtKB-EC"/>
</dbReference>
<organism evidence="13 14">
    <name type="scientific">Ditylenchus destructor</name>
    <dbReference type="NCBI Taxonomy" id="166010"/>
    <lineage>
        <taxon>Eukaryota</taxon>
        <taxon>Metazoa</taxon>
        <taxon>Ecdysozoa</taxon>
        <taxon>Nematoda</taxon>
        <taxon>Chromadorea</taxon>
        <taxon>Rhabditida</taxon>
        <taxon>Tylenchina</taxon>
        <taxon>Tylenchomorpha</taxon>
        <taxon>Sphaerularioidea</taxon>
        <taxon>Anguinidae</taxon>
        <taxon>Anguininae</taxon>
        <taxon>Ditylenchus</taxon>
    </lineage>
</organism>
<dbReference type="PANTHER" id="PTHR11561:SF0">
    <property type="entry name" value="PHOSPHOENOLPYRUVATE CARBOXYKINASE [GTP]-RELATED"/>
    <property type="match status" value="1"/>
</dbReference>
<dbReference type="Proteomes" id="UP001201812">
    <property type="component" value="Unassembled WGS sequence"/>
</dbReference>
<dbReference type="EC" id="4.1.1.32" evidence="3"/>
<dbReference type="Gene3D" id="3.90.228.20">
    <property type="match status" value="1"/>
</dbReference>
<dbReference type="EMBL" id="JAKKPZ010000005">
    <property type="protein sequence ID" value="KAI1720889.1"/>
    <property type="molecule type" value="Genomic_DNA"/>
</dbReference>
<feature type="domain" description="Phosphoenolpyruvate carboxykinase GTP-utilising N-terminal" evidence="12">
    <location>
        <begin position="127"/>
        <end position="355"/>
    </location>
</feature>
<feature type="region of interest" description="Disordered" evidence="10">
    <location>
        <begin position="1"/>
        <end position="44"/>
    </location>
</feature>
<dbReference type="GO" id="GO:0071333">
    <property type="term" value="P:cellular response to glucose stimulus"/>
    <property type="evidence" value="ECO:0007669"/>
    <property type="project" value="TreeGrafter"/>
</dbReference>
<evidence type="ECO:0000313" key="13">
    <source>
        <dbReference type="EMBL" id="KAI1720889.1"/>
    </source>
</evidence>
<evidence type="ECO:0000256" key="9">
    <source>
        <dbReference type="ARBA" id="ARBA00023239"/>
    </source>
</evidence>
<sequence>MSSSRDMVKKFHSLTPTESPMSKAIPKHKCSQMDKKLSSPSLPQSITETCRVNKSSRKPKTGCCGKRKKNIKRNNVTDTKPDANSLLLLDQSGNVSACSVSNVHIHGFGAIPVLKGDFKSLPTKAQEFIIEKARIMQTSAIYLCDGSVFEYEQMIEELLRTSATKRLVASGPNVLLTRTDPGDVGQASARVFVATEQRETTEATSAGVLSKFAKWISVSQFQSMVASRFLNCMRGRVMYVVPFSLGPIGSYNSLNGVHLSDSVYVVLHMHLLVRVSSALWDAIGDSDFIRCIHSVGLPRPLTTKLVRNWLCNKEKSFIGHSMEKREIWSFGNGAIESSLLAKECVALRMASAIGRDEGWLAEHMAIISVTDPNGKEYFIAAAFPPGCGKTSLATMVPSVENWKIQVIGDDVAWLRFDQNDGRMYALNPENGPYSLIAGVNRRRNPNMCEMMSQDVFFTNVADTSKGRPLWQGLSEPLFEDETIVNWRGRNLDTVSNAAYKHFDQNNSRESNSISSADARFSARWKQFKAIHPLWENPKGVPLSAIIFGCSRSEGMPLVVESHSWTHGVFMAASLRTESASSNRNVEHDPMGMGSFIGYNFSNYIKHWLKMESTDNKMPKMFFVNWYRRDFNSGKLLWPGFGENIRVLDWITRRLVNTSEGSQVRVCDFLETPLGYQPSEESFNLKGLNVDWSLLNSVPAEFWQKECDAIEAFFVQQMGKNTPPEMNRELEKLRRNIKDDHYRQNK</sequence>
<evidence type="ECO:0000259" key="12">
    <source>
        <dbReference type="Pfam" id="PF17297"/>
    </source>
</evidence>
<keyword evidence="8" id="KW-0464">Manganese</keyword>
<dbReference type="GO" id="GO:0033993">
    <property type="term" value="P:response to lipid"/>
    <property type="evidence" value="ECO:0007669"/>
    <property type="project" value="TreeGrafter"/>
</dbReference>
<dbReference type="GO" id="GO:0019543">
    <property type="term" value="P:propionate catabolic process"/>
    <property type="evidence" value="ECO:0007669"/>
    <property type="project" value="TreeGrafter"/>
</dbReference>
<evidence type="ECO:0000256" key="7">
    <source>
        <dbReference type="ARBA" id="ARBA00023134"/>
    </source>
</evidence>
<evidence type="ECO:0000256" key="2">
    <source>
        <dbReference type="ARBA" id="ARBA00005796"/>
    </source>
</evidence>
<dbReference type="InterPro" id="IPR035077">
    <property type="entry name" value="PEP_carboxykinase_GTP_C"/>
</dbReference>
<name>A0AAD4NDT5_9BILA</name>
<evidence type="ECO:0000256" key="5">
    <source>
        <dbReference type="ARBA" id="ARBA00022741"/>
    </source>
</evidence>
<evidence type="ECO:0000256" key="4">
    <source>
        <dbReference type="ARBA" id="ARBA00022723"/>
    </source>
</evidence>
<evidence type="ECO:0000313" key="14">
    <source>
        <dbReference type="Proteomes" id="UP001201812"/>
    </source>
</evidence>
<comment type="similarity">
    <text evidence="2">Belongs to the phosphoenolpyruvate carboxykinase [GTP] family.</text>
</comment>
<dbReference type="PANTHER" id="PTHR11561">
    <property type="entry name" value="PHOSPHOENOLPYRUVATE CARBOXYKINASE"/>
    <property type="match status" value="1"/>
</dbReference>
<dbReference type="GO" id="GO:0030145">
    <property type="term" value="F:manganese ion binding"/>
    <property type="evidence" value="ECO:0007669"/>
    <property type="project" value="TreeGrafter"/>
</dbReference>
<evidence type="ECO:0000256" key="3">
    <source>
        <dbReference type="ARBA" id="ARBA00012306"/>
    </source>
</evidence>
<dbReference type="GO" id="GO:0046327">
    <property type="term" value="P:glycerol biosynthetic process from pyruvate"/>
    <property type="evidence" value="ECO:0007669"/>
    <property type="project" value="TreeGrafter"/>
</dbReference>
<dbReference type="Pfam" id="PF00821">
    <property type="entry name" value="PEPCK_GTP"/>
    <property type="match status" value="1"/>
</dbReference>
<dbReference type="HAMAP" id="MF_00452">
    <property type="entry name" value="PEPCK_GTP"/>
    <property type="match status" value="1"/>
</dbReference>
<dbReference type="NCBIfam" id="NF003253">
    <property type="entry name" value="PRK04210.1"/>
    <property type="match status" value="1"/>
</dbReference>
<keyword evidence="7" id="KW-0342">GTP-binding</keyword>